<name>A0A9D2EMP1_9FIRM</name>
<evidence type="ECO:0000313" key="2">
    <source>
        <dbReference type="Proteomes" id="UP000824049"/>
    </source>
</evidence>
<reference evidence="1" key="1">
    <citation type="journal article" date="2021" name="PeerJ">
        <title>Extensive microbial diversity within the chicken gut microbiome revealed by metagenomics and culture.</title>
        <authorList>
            <person name="Gilroy R."/>
            <person name="Ravi A."/>
            <person name="Getino M."/>
            <person name="Pursley I."/>
            <person name="Horton D.L."/>
            <person name="Alikhan N.F."/>
            <person name="Baker D."/>
            <person name="Gharbi K."/>
            <person name="Hall N."/>
            <person name="Watson M."/>
            <person name="Adriaenssens E.M."/>
            <person name="Foster-Nyarko E."/>
            <person name="Jarju S."/>
            <person name="Secka A."/>
            <person name="Antonio M."/>
            <person name="Oren A."/>
            <person name="Chaudhuri R.R."/>
            <person name="La Ragione R."/>
            <person name="Hildebrand F."/>
            <person name="Pallen M.J."/>
        </authorList>
    </citation>
    <scope>NUCLEOTIDE SEQUENCE</scope>
    <source>
        <strain evidence="1">CHK179-28034</strain>
    </source>
</reference>
<dbReference type="Proteomes" id="UP000824049">
    <property type="component" value="Unassembled WGS sequence"/>
</dbReference>
<accession>A0A9D2EMP1</accession>
<gene>
    <name evidence="1" type="ORF">H9968_11465</name>
</gene>
<evidence type="ECO:0000313" key="1">
    <source>
        <dbReference type="EMBL" id="HIZ40513.1"/>
    </source>
</evidence>
<organism evidence="1 2">
    <name type="scientific">Candidatus Anaerobutyricum stercoris</name>
    <dbReference type="NCBI Taxonomy" id="2838457"/>
    <lineage>
        <taxon>Bacteria</taxon>
        <taxon>Bacillati</taxon>
        <taxon>Bacillota</taxon>
        <taxon>Clostridia</taxon>
        <taxon>Lachnospirales</taxon>
        <taxon>Lachnospiraceae</taxon>
        <taxon>Anaerobutyricum</taxon>
    </lineage>
</organism>
<protein>
    <submittedName>
        <fullName evidence="1">Uncharacterized protein</fullName>
    </submittedName>
</protein>
<proteinExistence type="predicted"/>
<dbReference type="AlphaFoldDB" id="A0A9D2EMP1"/>
<reference evidence="1" key="2">
    <citation type="submission" date="2021-04" db="EMBL/GenBank/DDBJ databases">
        <authorList>
            <person name="Gilroy R."/>
        </authorList>
    </citation>
    <scope>NUCLEOTIDE SEQUENCE</scope>
    <source>
        <strain evidence="1">CHK179-28034</strain>
    </source>
</reference>
<comment type="caution">
    <text evidence="1">The sequence shown here is derived from an EMBL/GenBank/DDBJ whole genome shotgun (WGS) entry which is preliminary data.</text>
</comment>
<sequence>MLKKYFVIIIVGFCLCLGEKISVQAADTITSHFIPERMPANSVIEYEGDGQWNNLGTENVMMKRNRDIVKNEEKVTLPFAQFSKSISQLKKVTDDEPIYEEVLPNPQKGMRVEYDNWGEINKIFVFNGTSYKEVAETFAKHPDEKTGVSLFAAKALKLGTRLSPGTYPYGQVEEKTTEQVGYTQNVIKITSNKVVGKGDFTVFWSIKGDHENYLKEGDCATKGAIDNPKSNTKIEVTNKLKNITATFYKNDNGDLPNAVIDIWKTGVKRLGVNKTNYSKIKKAGKYKYTF</sequence>
<dbReference type="EMBL" id="DXBR01000106">
    <property type="protein sequence ID" value="HIZ40513.1"/>
    <property type="molecule type" value="Genomic_DNA"/>
</dbReference>